<dbReference type="InterPro" id="IPR000504">
    <property type="entry name" value="RRM_dom"/>
</dbReference>
<dbReference type="SUPFAM" id="SSF54928">
    <property type="entry name" value="RNA-binding domain, RBD"/>
    <property type="match status" value="1"/>
</dbReference>
<dbReference type="AlphaFoldDB" id="A0A267ERH5"/>
<evidence type="ECO:0000256" key="6">
    <source>
        <dbReference type="SAM" id="MobiDB-lite"/>
    </source>
</evidence>
<dbReference type="OrthoDB" id="1749473at2759"/>
<dbReference type="InterPro" id="IPR034215">
    <property type="entry name" value="RBM42_RRM"/>
</dbReference>
<dbReference type="Gene3D" id="3.30.70.330">
    <property type="match status" value="1"/>
</dbReference>
<dbReference type="Pfam" id="PF00076">
    <property type="entry name" value="RRM_1"/>
    <property type="match status" value="1"/>
</dbReference>
<dbReference type="PROSITE" id="PS50102">
    <property type="entry name" value="RRM"/>
    <property type="match status" value="1"/>
</dbReference>
<organism evidence="8 9">
    <name type="scientific">Macrostomum lignano</name>
    <dbReference type="NCBI Taxonomy" id="282301"/>
    <lineage>
        <taxon>Eukaryota</taxon>
        <taxon>Metazoa</taxon>
        <taxon>Spiralia</taxon>
        <taxon>Lophotrochozoa</taxon>
        <taxon>Platyhelminthes</taxon>
        <taxon>Rhabditophora</taxon>
        <taxon>Macrostomorpha</taxon>
        <taxon>Macrostomida</taxon>
        <taxon>Macrostomidae</taxon>
        <taxon>Macrostomum</taxon>
    </lineage>
</organism>
<dbReference type="InterPro" id="IPR035979">
    <property type="entry name" value="RBD_domain_sf"/>
</dbReference>
<dbReference type="InterPro" id="IPR012677">
    <property type="entry name" value="Nucleotide-bd_a/b_plait_sf"/>
</dbReference>
<reference evidence="8 9" key="1">
    <citation type="submission" date="2017-06" db="EMBL/GenBank/DDBJ databases">
        <title>A platform for efficient transgenesis in Macrostomum lignano, a flatworm model organism for stem cell research.</title>
        <authorList>
            <person name="Berezikov E."/>
        </authorList>
    </citation>
    <scope>NUCLEOTIDE SEQUENCE [LARGE SCALE GENOMIC DNA]</scope>
    <source>
        <strain evidence="8">DV1</strain>
        <tissue evidence="8">Whole organism</tissue>
    </source>
</reference>
<evidence type="ECO:0000256" key="2">
    <source>
        <dbReference type="ARBA" id="ARBA00015192"/>
    </source>
</evidence>
<keyword evidence="9" id="KW-1185">Reference proteome</keyword>
<dbReference type="EMBL" id="NIVC01001778">
    <property type="protein sequence ID" value="PAA64145.1"/>
    <property type="molecule type" value="Genomic_DNA"/>
</dbReference>
<comment type="similarity">
    <text evidence="1">Belongs to the RRM RBM42 family.</text>
</comment>
<evidence type="ECO:0000256" key="3">
    <source>
        <dbReference type="ARBA" id="ARBA00022884"/>
    </source>
</evidence>
<proteinExistence type="inferred from homology"/>
<protein>
    <recommendedName>
        <fullName evidence="2">RNA-binding protein 42</fullName>
    </recommendedName>
    <alternativeName>
        <fullName evidence="4">RNA-binding motif protein 42</fullName>
    </alternativeName>
</protein>
<feature type="domain" description="RRM" evidence="7">
    <location>
        <begin position="63"/>
        <end position="141"/>
    </location>
</feature>
<name>A0A267ERH5_9PLAT</name>
<evidence type="ECO:0000256" key="5">
    <source>
        <dbReference type="PROSITE-ProRule" id="PRU00176"/>
    </source>
</evidence>
<evidence type="ECO:0000313" key="8">
    <source>
        <dbReference type="EMBL" id="PAA64145.1"/>
    </source>
</evidence>
<feature type="region of interest" description="Disordered" evidence="6">
    <location>
        <begin position="1"/>
        <end position="45"/>
    </location>
</feature>
<evidence type="ECO:0000313" key="9">
    <source>
        <dbReference type="Proteomes" id="UP000215902"/>
    </source>
</evidence>
<dbReference type="CDD" id="cd12383">
    <property type="entry name" value="RRM_RBM42"/>
    <property type="match status" value="1"/>
</dbReference>
<evidence type="ECO:0000259" key="7">
    <source>
        <dbReference type="PROSITE" id="PS50102"/>
    </source>
</evidence>
<evidence type="ECO:0000256" key="4">
    <source>
        <dbReference type="ARBA" id="ARBA00030574"/>
    </source>
</evidence>
<feature type="compositionally biased region" description="Low complexity" evidence="6">
    <location>
        <begin position="1"/>
        <end position="34"/>
    </location>
</feature>
<dbReference type="STRING" id="282301.A0A267ERH5"/>
<gene>
    <name evidence="8" type="ORF">BOX15_Mlig020824g4</name>
</gene>
<dbReference type="Proteomes" id="UP000215902">
    <property type="component" value="Unassembled WGS sequence"/>
</dbReference>
<dbReference type="GO" id="GO:0003729">
    <property type="term" value="F:mRNA binding"/>
    <property type="evidence" value="ECO:0007669"/>
    <property type="project" value="InterPro"/>
</dbReference>
<sequence length="163" mass="18262">MPSMPMMPSAADASQAAFPGAPGAAASTSSSNTKNSKKKRFVRTAGGQVWEDPSLAEWDPNDFRIFCGDLGNEVNDDVLTRAFSKYGSFQKAKVVRDHRSNKSKGYGFVSFKDPQDFVRALHEMNGKYVGNRPIKLRRSNWKEREITSVKKKIKEKRKMGLKV</sequence>
<dbReference type="InterPro" id="IPR050825">
    <property type="entry name" value="RBM42_RBP45_47-like"/>
</dbReference>
<dbReference type="PANTHER" id="PTHR47640">
    <property type="entry name" value="TRNA SELENOCYSTEINE 1-ASSOCIATED PROTEIN 1-RELATED-RELATED"/>
    <property type="match status" value="1"/>
</dbReference>
<evidence type="ECO:0000256" key="1">
    <source>
        <dbReference type="ARBA" id="ARBA00007408"/>
    </source>
</evidence>
<accession>A0A267ERH5</accession>
<dbReference type="PANTHER" id="PTHR47640:SF11">
    <property type="entry name" value="RNA-BINDING PROTEIN 42"/>
    <property type="match status" value="1"/>
</dbReference>
<comment type="caution">
    <text evidence="8">The sequence shown here is derived from an EMBL/GenBank/DDBJ whole genome shotgun (WGS) entry which is preliminary data.</text>
</comment>
<keyword evidence="3 5" id="KW-0694">RNA-binding</keyword>
<dbReference type="SMART" id="SM00360">
    <property type="entry name" value="RRM"/>
    <property type="match status" value="1"/>
</dbReference>